<name>A0A445LYM5_GLYSO</name>
<feature type="domain" description="Protein ENHANCED DISEASE RESISTANCE 2 C-terminal" evidence="2">
    <location>
        <begin position="257"/>
        <end position="479"/>
    </location>
</feature>
<dbReference type="PANTHER" id="PTHR31558:SF3">
    <property type="entry name" value="CW14 PROTEIN"/>
    <property type="match status" value="1"/>
</dbReference>
<evidence type="ECO:0000313" key="3">
    <source>
        <dbReference type="EMBL" id="RZC28375.1"/>
    </source>
</evidence>
<dbReference type="Pfam" id="PF07059">
    <property type="entry name" value="EDR2_C"/>
    <property type="match status" value="1"/>
</dbReference>
<evidence type="ECO:0000256" key="1">
    <source>
        <dbReference type="SAM" id="MobiDB-lite"/>
    </source>
</evidence>
<keyword evidence="4" id="KW-1185">Reference proteome</keyword>
<gene>
    <name evidence="3" type="ORF">D0Y65_000387</name>
</gene>
<accession>A0A445LYM5</accession>
<organism evidence="3 4">
    <name type="scientific">Glycine soja</name>
    <name type="common">Wild soybean</name>
    <dbReference type="NCBI Taxonomy" id="3848"/>
    <lineage>
        <taxon>Eukaryota</taxon>
        <taxon>Viridiplantae</taxon>
        <taxon>Streptophyta</taxon>
        <taxon>Embryophyta</taxon>
        <taxon>Tracheophyta</taxon>
        <taxon>Spermatophyta</taxon>
        <taxon>Magnoliopsida</taxon>
        <taxon>eudicotyledons</taxon>
        <taxon>Gunneridae</taxon>
        <taxon>Pentapetalae</taxon>
        <taxon>rosids</taxon>
        <taxon>fabids</taxon>
        <taxon>Fabales</taxon>
        <taxon>Fabaceae</taxon>
        <taxon>Papilionoideae</taxon>
        <taxon>50 kb inversion clade</taxon>
        <taxon>NPAAA clade</taxon>
        <taxon>indigoferoid/millettioid clade</taxon>
        <taxon>Phaseoleae</taxon>
        <taxon>Glycine</taxon>
        <taxon>Glycine subgen. Soja</taxon>
    </lineage>
</organism>
<dbReference type="AlphaFoldDB" id="A0A445LYM5"/>
<sequence length="522" mass="58526">MGACVSTPQGCVGGRLSSSKKKTRKRRREGLRRRVTSRLCKESLEKIDVAGLPDCSFANPTFQGSIEEAWFDSVAVFDSDCDDDYQSVPDDVVSLSGIEGGSVSSFPSSGDANHGVSTDHVQKQKELLAGSEAARSSDVQYFVVDAIDSQHEPVFLDEISSVDANSNKDDGLLDNCGILPNNCLPCLVSTIPSVEKRRSTSSSPPNARKKPTTKLSFKWKEGHGNATLFSSKMLLQRPIAGSQVPFCPIEKKMLDCWSQIDASTFKVRGVNYFKDKKKDFAPNYPAYYPFGVDVFLSPRKVDHIARFVELPVMSSSAKFPPILVVNVQVPLYPATLFQGETDGEGMSIVLYFKLSESYSKELPQTFQESIRRLMDDEVEKVKGFPVDTIAPFRERLKILGRVINLEDLHLSAAERKLMQAYNEKPVLSRPQHEFYMGENYFEIDLDMHRFSYISRKGFEAFLDRLKVCTLDVGLTIQASSFLLCQKNDFIFSDAPIDFLYNILCSRGTNRRSYQSMCYVVLD</sequence>
<dbReference type="EMBL" id="QZWG01000001">
    <property type="protein sequence ID" value="RZC28375.1"/>
    <property type="molecule type" value="Genomic_DNA"/>
</dbReference>
<evidence type="ECO:0000313" key="4">
    <source>
        <dbReference type="Proteomes" id="UP000289340"/>
    </source>
</evidence>
<protein>
    <recommendedName>
        <fullName evidence="2">Protein ENHANCED DISEASE RESISTANCE 2 C-terminal domain-containing protein</fullName>
    </recommendedName>
</protein>
<feature type="region of interest" description="Disordered" evidence="1">
    <location>
        <begin position="14"/>
        <end position="33"/>
    </location>
</feature>
<dbReference type="PANTHER" id="PTHR31558">
    <property type="entry name" value="CW14 PROTEIN"/>
    <property type="match status" value="1"/>
</dbReference>
<evidence type="ECO:0000259" key="2">
    <source>
        <dbReference type="Pfam" id="PF07059"/>
    </source>
</evidence>
<comment type="caution">
    <text evidence="3">The sequence shown here is derived from an EMBL/GenBank/DDBJ whole genome shotgun (WGS) entry which is preliminary data.</text>
</comment>
<feature type="compositionally biased region" description="Basic residues" evidence="1">
    <location>
        <begin position="18"/>
        <end position="33"/>
    </location>
</feature>
<dbReference type="Proteomes" id="UP000289340">
    <property type="component" value="Chromosome 1"/>
</dbReference>
<proteinExistence type="predicted"/>
<reference evidence="3 4" key="1">
    <citation type="submission" date="2018-09" db="EMBL/GenBank/DDBJ databases">
        <title>A high-quality reference genome of wild soybean provides a powerful tool to mine soybean genomes.</title>
        <authorList>
            <person name="Xie M."/>
            <person name="Chung C.Y.L."/>
            <person name="Li M.-W."/>
            <person name="Wong F.-L."/>
            <person name="Chan T.-F."/>
            <person name="Lam H.-M."/>
        </authorList>
    </citation>
    <scope>NUCLEOTIDE SEQUENCE [LARGE SCALE GENOMIC DNA]</scope>
    <source>
        <strain evidence="4">cv. W05</strain>
        <tissue evidence="3">Hypocotyl of etiolated seedlings</tissue>
    </source>
</reference>
<dbReference type="InterPro" id="IPR009769">
    <property type="entry name" value="EDR2_C"/>
</dbReference>